<evidence type="ECO:0000256" key="3">
    <source>
        <dbReference type="ARBA" id="ARBA00022679"/>
    </source>
</evidence>
<feature type="domain" description="Phospholipid/glycerol acyltransferase" evidence="6">
    <location>
        <begin position="70"/>
        <end position="185"/>
    </location>
</feature>
<dbReference type="GO" id="GO:0003841">
    <property type="term" value="F:1-acylglycerol-3-phosphate O-acyltransferase activity"/>
    <property type="evidence" value="ECO:0007669"/>
    <property type="project" value="UniProtKB-EC"/>
</dbReference>
<dbReference type="SUPFAM" id="SSF69593">
    <property type="entry name" value="Glycerol-3-phosphate (1)-acyltransferase"/>
    <property type="match status" value="1"/>
</dbReference>
<evidence type="ECO:0000256" key="4">
    <source>
        <dbReference type="ARBA" id="ARBA00023098"/>
    </source>
</evidence>
<evidence type="ECO:0000256" key="2">
    <source>
        <dbReference type="ARBA" id="ARBA00022516"/>
    </source>
</evidence>
<keyword evidence="2" id="KW-0444">Lipid biosynthesis</keyword>
<dbReference type="CDD" id="cd07989">
    <property type="entry name" value="LPLAT_AGPAT-like"/>
    <property type="match status" value="1"/>
</dbReference>
<proteinExistence type="predicted"/>
<dbReference type="EMBL" id="OFSM01000003">
    <property type="protein sequence ID" value="SOY28112.1"/>
    <property type="molecule type" value="Genomic_DNA"/>
</dbReference>
<dbReference type="PANTHER" id="PTHR10434">
    <property type="entry name" value="1-ACYL-SN-GLYCEROL-3-PHOSPHATE ACYLTRANSFERASE"/>
    <property type="match status" value="1"/>
</dbReference>
<evidence type="ECO:0000259" key="6">
    <source>
        <dbReference type="SMART" id="SM00563"/>
    </source>
</evidence>
<protein>
    <submittedName>
        <fullName evidence="7">1-acyl-sn-glycerol-3-phosphate acyltransferase</fullName>
        <ecNumber evidence="7">2.3.1.51</ecNumber>
    </submittedName>
</protein>
<comment type="pathway">
    <text evidence="1">Lipid metabolism.</text>
</comment>
<organism evidence="7 8">
    <name type="scientific">Acetatifactor muris</name>
    <dbReference type="NCBI Taxonomy" id="879566"/>
    <lineage>
        <taxon>Bacteria</taxon>
        <taxon>Bacillati</taxon>
        <taxon>Bacillota</taxon>
        <taxon>Clostridia</taxon>
        <taxon>Lachnospirales</taxon>
        <taxon>Lachnospiraceae</taxon>
        <taxon>Acetatifactor</taxon>
    </lineage>
</organism>
<sequence>MLRLCYVIAVSFPCVIYYICKAHFIERHGSHFSEERRYRMARRCISIMMHNGRIRTECTGQDRLPKEGGYVMYSNHQGKYDTLGIMYSHFRPCTVVIDAYRSKLPITDTFIDLVQGCRLDKRDMKTQLKAILEIAENVKKGRRYIIFPEGGYDNNRNDLQEFMAGSFKCAVKAKAPIVPVAIIDSYKPFGINSLRRVKTQVHFLEPIYYEEYAEMRTMEIAKLVKSRIGAVIDARTKAKDLEDAG</sequence>
<evidence type="ECO:0000313" key="8">
    <source>
        <dbReference type="Proteomes" id="UP000236311"/>
    </source>
</evidence>
<keyword evidence="3 7" id="KW-0808">Transferase</keyword>
<dbReference type="GO" id="GO:0006654">
    <property type="term" value="P:phosphatidic acid biosynthetic process"/>
    <property type="evidence" value="ECO:0007669"/>
    <property type="project" value="TreeGrafter"/>
</dbReference>
<gene>
    <name evidence="7" type="primary">plsC_1</name>
    <name evidence="7" type="ORF">AMURIS_00820</name>
</gene>
<accession>A0A2K4ZCC9</accession>
<evidence type="ECO:0000313" key="7">
    <source>
        <dbReference type="EMBL" id="SOY28112.1"/>
    </source>
</evidence>
<dbReference type="PANTHER" id="PTHR10434:SF64">
    <property type="entry name" value="1-ACYL-SN-GLYCEROL-3-PHOSPHATE ACYLTRANSFERASE-RELATED"/>
    <property type="match status" value="1"/>
</dbReference>
<dbReference type="InterPro" id="IPR002123">
    <property type="entry name" value="Plipid/glycerol_acylTrfase"/>
</dbReference>
<keyword evidence="8" id="KW-1185">Reference proteome</keyword>
<dbReference type="AlphaFoldDB" id="A0A2K4ZCC9"/>
<keyword evidence="4" id="KW-0443">Lipid metabolism</keyword>
<name>A0A2K4ZCC9_9FIRM</name>
<evidence type="ECO:0000256" key="1">
    <source>
        <dbReference type="ARBA" id="ARBA00005189"/>
    </source>
</evidence>
<dbReference type="EC" id="2.3.1.51" evidence="7"/>
<dbReference type="SMART" id="SM00563">
    <property type="entry name" value="PlsC"/>
    <property type="match status" value="1"/>
</dbReference>
<keyword evidence="5 7" id="KW-0012">Acyltransferase</keyword>
<evidence type="ECO:0000256" key="5">
    <source>
        <dbReference type="ARBA" id="ARBA00023315"/>
    </source>
</evidence>
<dbReference type="Pfam" id="PF01553">
    <property type="entry name" value="Acyltransferase"/>
    <property type="match status" value="1"/>
</dbReference>
<dbReference type="Proteomes" id="UP000236311">
    <property type="component" value="Unassembled WGS sequence"/>
</dbReference>
<reference evidence="7 8" key="1">
    <citation type="submission" date="2018-01" db="EMBL/GenBank/DDBJ databases">
        <authorList>
            <person name="Gaut B.S."/>
            <person name="Morton B.R."/>
            <person name="Clegg M.T."/>
            <person name="Duvall M.R."/>
        </authorList>
    </citation>
    <scope>NUCLEOTIDE SEQUENCE [LARGE SCALE GENOMIC DNA]</scope>
    <source>
        <strain evidence="7">GP69</strain>
    </source>
</reference>